<reference evidence="1 2" key="1">
    <citation type="journal article" date="2017" name="Gigascience">
        <title>Genome sequence of the small brown planthopper, Laodelphax striatellus.</title>
        <authorList>
            <person name="Zhu J."/>
            <person name="Jiang F."/>
            <person name="Wang X."/>
            <person name="Yang P."/>
            <person name="Bao Y."/>
            <person name="Zhao W."/>
            <person name="Wang W."/>
            <person name="Lu H."/>
            <person name="Wang Q."/>
            <person name="Cui N."/>
            <person name="Li J."/>
            <person name="Chen X."/>
            <person name="Luo L."/>
            <person name="Yu J."/>
            <person name="Kang L."/>
            <person name="Cui F."/>
        </authorList>
    </citation>
    <scope>NUCLEOTIDE SEQUENCE [LARGE SCALE GENOMIC DNA]</scope>
    <source>
        <strain evidence="1">Lst14</strain>
    </source>
</reference>
<dbReference type="AlphaFoldDB" id="A0A482WKP3"/>
<proteinExistence type="predicted"/>
<comment type="caution">
    <text evidence="1">The sequence shown here is derived from an EMBL/GenBank/DDBJ whole genome shotgun (WGS) entry which is preliminary data.</text>
</comment>
<dbReference type="EMBL" id="QKKF02032795">
    <property type="protein sequence ID" value="RZF34053.1"/>
    <property type="molecule type" value="Genomic_DNA"/>
</dbReference>
<protein>
    <submittedName>
        <fullName evidence="1">Uncharacterized protein</fullName>
    </submittedName>
</protein>
<keyword evidence="2" id="KW-1185">Reference proteome</keyword>
<dbReference type="Proteomes" id="UP000291343">
    <property type="component" value="Unassembled WGS sequence"/>
</dbReference>
<accession>A0A482WKP3</accession>
<dbReference type="InParanoid" id="A0A482WKP3"/>
<gene>
    <name evidence="1" type="ORF">LSTR_LSTR013762</name>
</gene>
<evidence type="ECO:0000313" key="2">
    <source>
        <dbReference type="Proteomes" id="UP000291343"/>
    </source>
</evidence>
<sequence length="178" mass="20855">MPRQKNSNPQTIPHLLSNTIAEKVKQMEEKTEAFKKSFQLELTARMEGSDVSNSVEPDSLSDSIHAVHSRQKSIKKDLENFRFRRLQKIQNHLLSVTRARKSMFRIMKEFEKRNREKDISKIIIDNTISTVRMQHEDGQTSHILKKTMTKPVSSTKQKAIVSYKVYPKQINIRNDLYQ</sequence>
<dbReference type="SMR" id="A0A482WKP3"/>
<evidence type="ECO:0000313" key="1">
    <source>
        <dbReference type="EMBL" id="RZF34053.1"/>
    </source>
</evidence>
<organism evidence="1 2">
    <name type="scientific">Laodelphax striatellus</name>
    <name type="common">Small brown planthopper</name>
    <name type="synonym">Delphax striatella</name>
    <dbReference type="NCBI Taxonomy" id="195883"/>
    <lineage>
        <taxon>Eukaryota</taxon>
        <taxon>Metazoa</taxon>
        <taxon>Ecdysozoa</taxon>
        <taxon>Arthropoda</taxon>
        <taxon>Hexapoda</taxon>
        <taxon>Insecta</taxon>
        <taxon>Pterygota</taxon>
        <taxon>Neoptera</taxon>
        <taxon>Paraneoptera</taxon>
        <taxon>Hemiptera</taxon>
        <taxon>Auchenorrhyncha</taxon>
        <taxon>Fulgoroidea</taxon>
        <taxon>Delphacidae</taxon>
        <taxon>Criomorphinae</taxon>
        <taxon>Laodelphax</taxon>
    </lineage>
</organism>
<name>A0A482WKP3_LAOST</name>